<dbReference type="InParanoid" id="A0A3N0V783"/>
<accession>A0A3N0V783</accession>
<proteinExistence type="predicted"/>
<sequence length="164" mass="17903">MSPTMRAIAAALSLACLMPIVAQAEIEQRISAESVLKGLNVSVSTVDRSDRGLRRERWGIPGVEGAQLELIGNDRADADSLSWRCVEYRHDGSYASLRSKGSSCRAIAVKILAHFVAEPDLVFDVLVAQPTQKQLDSPAFETDAMRLQATSDGYGSVRKRATRR</sequence>
<protein>
    <submittedName>
        <fullName evidence="2">Uncharacterized protein</fullName>
    </submittedName>
</protein>
<organism evidence="2 3">
    <name type="scientific">Stagnimonas aquatica</name>
    <dbReference type="NCBI Taxonomy" id="2689987"/>
    <lineage>
        <taxon>Bacteria</taxon>
        <taxon>Pseudomonadati</taxon>
        <taxon>Pseudomonadota</taxon>
        <taxon>Gammaproteobacteria</taxon>
        <taxon>Nevskiales</taxon>
        <taxon>Nevskiaceae</taxon>
        <taxon>Stagnimonas</taxon>
    </lineage>
</organism>
<evidence type="ECO:0000313" key="2">
    <source>
        <dbReference type="EMBL" id="ROH88640.1"/>
    </source>
</evidence>
<evidence type="ECO:0000256" key="1">
    <source>
        <dbReference type="SAM" id="SignalP"/>
    </source>
</evidence>
<comment type="caution">
    <text evidence="2">The sequence shown here is derived from an EMBL/GenBank/DDBJ whole genome shotgun (WGS) entry which is preliminary data.</text>
</comment>
<gene>
    <name evidence="2" type="ORF">ED208_12540</name>
</gene>
<dbReference type="EMBL" id="RJVO01000006">
    <property type="protein sequence ID" value="ROH88640.1"/>
    <property type="molecule type" value="Genomic_DNA"/>
</dbReference>
<dbReference type="Proteomes" id="UP000282106">
    <property type="component" value="Unassembled WGS sequence"/>
</dbReference>
<evidence type="ECO:0000313" key="3">
    <source>
        <dbReference type="Proteomes" id="UP000282106"/>
    </source>
</evidence>
<dbReference type="AlphaFoldDB" id="A0A3N0V783"/>
<keyword evidence="3" id="KW-1185">Reference proteome</keyword>
<feature type="signal peptide" evidence="1">
    <location>
        <begin position="1"/>
        <end position="24"/>
    </location>
</feature>
<name>A0A3N0V783_9GAMM</name>
<feature type="chain" id="PRO_5018118006" evidence="1">
    <location>
        <begin position="25"/>
        <end position="164"/>
    </location>
</feature>
<reference evidence="2 3" key="1">
    <citation type="submission" date="2018-10" db="EMBL/GenBank/DDBJ databases">
        <authorList>
            <person name="Chen W.-M."/>
        </authorList>
    </citation>
    <scope>NUCLEOTIDE SEQUENCE [LARGE SCALE GENOMIC DNA]</scope>
    <source>
        <strain evidence="2 3">THS-13</strain>
    </source>
</reference>
<keyword evidence="1" id="KW-0732">Signal</keyword>